<gene>
    <name evidence="1" type="ORF">A3A71_03340</name>
</gene>
<name>A0A1F5ECJ9_9BACT</name>
<evidence type="ECO:0000313" key="1">
    <source>
        <dbReference type="EMBL" id="OGD65095.1"/>
    </source>
</evidence>
<reference evidence="1 2" key="1">
    <citation type="journal article" date="2016" name="Nat. Commun.">
        <title>Thousands of microbial genomes shed light on interconnected biogeochemical processes in an aquifer system.</title>
        <authorList>
            <person name="Anantharaman K."/>
            <person name="Brown C.T."/>
            <person name="Hug L.A."/>
            <person name="Sharon I."/>
            <person name="Castelle C.J."/>
            <person name="Probst A.J."/>
            <person name="Thomas B.C."/>
            <person name="Singh A."/>
            <person name="Wilkins M.J."/>
            <person name="Karaoz U."/>
            <person name="Brodie E.L."/>
            <person name="Williams K.H."/>
            <person name="Hubbard S.S."/>
            <person name="Banfield J.F."/>
        </authorList>
    </citation>
    <scope>NUCLEOTIDE SEQUENCE [LARGE SCALE GENOMIC DNA]</scope>
</reference>
<organism evidence="1 2">
    <name type="scientific">Candidatus Berkelbacteria bacterium RIFCSPLOWO2_01_FULL_50_28</name>
    <dbReference type="NCBI Taxonomy" id="1797471"/>
    <lineage>
        <taxon>Bacteria</taxon>
        <taxon>Candidatus Berkelbacteria</taxon>
    </lineage>
</organism>
<dbReference type="AlphaFoldDB" id="A0A1F5ECJ9"/>
<comment type="caution">
    <text evidence="1">The sequence shown here is derived from an EMBL/GenBank/DDBJ whole genome shotgun (WGS) entry which is preliminary data.</text>
</comment>
<dbReference type="Proteomes" id="UP000177481">
    <property type="component" value="Unassembled WGS sequence"/>
</dbReference>
<protein>
    <submittedName>
        <fullName evidence="1">Uncharacterized protein</fullName>
    </submittedName>
</protein>
<accession>A0A1F5ECJ9</accession>
<sequence>MELRFDGIDLLGQRIDAVPLGRSIGNPTPGGLAFHAADDGLAQIEDVLVGYARLDRHQQDVVLGQILPVDGSDGLENASLQEPAQLTRIDGIAGQPVDTPADDPFGFASLDPGEEFGKDRSCPGRFGGMRLGQFGDHVKTGPLGEVSNHAELIVDALDLAFLRLATLPGVKNISHGLLGRRGGVGGSPNPRPLR</sequence>
<evidence type="ECO:0000313" key="2">
    <source>
        <dbReference type="Proteomes" id="UP000177481"/>
    </source>
</evidence>
<dbReference type="EMBL" id="MEZX01000001">
    <property type="protein sequence ID" value="OGD65095.1"/>
    <property type="molecule type" value="Genomic_DNA"/>
</dbReference>
<dbReference type="STRING" id="1797471.A3A71_03340"/>
<proteinExistence type="predicted"/>